<feature type="region of interest" description="Disordered" evidence="1">
    <location>
        <begin position="1"/>
        <end position="158"/>
    </location>
</feature>
<reference evidence="2" key="2">
    <citation type="submission" date="2025-09" db="UniProtKB">
        <authorList>
            <consortium name="Ensembl"/>
        </authorList>
    </citation>
    <scope>IDENTIFICATION</scope>
</reference>
<reference evidence="2" key="1">
    <citation type="submission" date="2025-08" db="UniProtKB">
        <authorList>
            <consortium name="Ensembl"/>
        </authorList>
    </citation>
    <scope>IDENTIFICATION</scope>
</reference>
<dbReference type="Ensembl" id="ENSCWAT00000006626.1">
    <property type="protein sequence ID" value="ENSCWAP00000006131.1"/>
    <property type="gene ID" value="ENSCWAG00000004738.1"/>
</dbReference>
<protein>
    <submittedName>
        <fullName evidence="2">Proline and serine rich 3</fullName>
    </submittedName>
</protein>
<sequence length="479" mass="50727">MDGSLSIFSTQDSPFGDAPLGRSHYGPSRSQTWHPKTLSSSGSQRSRLPEAAKAPAVGPSSSELFEESWSSSSGTPSPPSTAEGQMGASPPPTLTDSRDSVVAKYINRFRQAQPTSREERRPAGPTPADFWWLQPESPDPSSQLAEAGASEPEGRLNTPIPTLAKVASASQAKAMAPLQEIKQSLNTWNSSLLDLETLSLQSRAARLLKRSKASISSSSLSPSETSSSSFPVSSDGLSPFSMTLTPDSSKGSVPKAEATPAPAPVSASAPVSSRAPLRPEDDILYQWRQRRKLEQARESQGDGAWVLPGTPGLTTTAESQNVKAMLPLAGSVPRKDKDTPLAEAGGLLPKVPPPPAEEEASLVKAPPPPLKAGSLEVVATPSTAAGHSPSEDLLSQAARLLKAAEDSDGSEFQDDPVLQVLRVQRAELRRQKRKVDAQLSCLLGHTEDPGSWSPSARSPPRSPRMRLWREGDSLGAGQL</sequence>
<organism evidence="2 3">
    <name type="scientific">Catagonus wagneri</name>
    <name type="common">Chacoan peccary</name>
    <dbReference type="NCBI Taxonomy" id="51154"/>
    <lineage>
        <taxon>Eukaryota</taxon>
        <taxon>Metazoa</taxon>
        <taxon>Chordata</taxon>
        <taxon>Craniata</taxon>
        <taxon>Vertebrata</taxon>
        <taxon>Euteleostomi</taxon>
        <taxon>Mammalia</taxon>
        <taxon>Eutheria</taxon>
        <taxon>Laurasiatheria</taxon>
        <taxon>Artiodactyla</taxon>
        <taxon>Suina</taxon>
        <taxon>Tayassuidae</taxon>
        <taxon>Catagonus</taxon>
    </lineage>
</organism>
<dbReference type="PANTHER" id="PTHR22045">
    <property type="entry name" value="PROLINE AND SERINE-RICH PROTEIN 3"/>
    <property type="match status" value="1"/>
</dbReference>
<feature type="compositionally biased region" description="Low complexity" evidence="1">
    <location>
        <begin position="258"/>
        <end position="276"/>
    </location>
</feature>
<keyword evidence="3" id="KW-1185">Reference proteome</keyword>
<feature type="compositionally biased region" description="Polar residues" evidence="1">
    <location>
        <begin position="1"/>
        <end position="13"/>
    </location>
</feature>
<accession>A0A8C3W0H0</accession>
<feature type="region of interest" description="Disordered" evidence="1">
    <location>
        <begin position="429"/>
        <end position="479"/>
    </location>
</feature>
<feature type="region of interest" description="Disordered" evidence="1">
    <location>
        <begin position="211"/>
        <end position="277"/>
    </location>
</feature>
<dbReference type="Proteomes" id="UP000694540">
    <property type="component" value="Unplaced"/>
</dbReference>
<feature type="region of interest" description="Disordered" evidence="1">
    <location>
        <begin position="327"/>
        <end position="368"/>
    </location>
</feature>
<name>A0A8C3W0H0_9CETA</name>
<dbReference type="PANTHER" id="PTHR22045:SF6">
    <property type="entry name" value="PROLINE AND SERINE-RICH PROTEIN 3"/>
    <property type="match status" value="1"/>
</dbReference>
<feature type="compositionally biased region" description="Low complexity" evidence="1">
    <location>
        <begin position="449"/>
        <end position="459"/>
    </location>
</feature>
<dbReference type="AlphaFoldDB" id="A0A8C3W0H0"/>
<evidence type="ECO:0000256" key="1">
    <source>
        <dbReference type="SAM" id="MobiDB-lite"/>
    </source>
</evidence>
<proteinExistence type="predicted"/>
<dbReference type="GeneTree" id="ENSGT00390000001986"/>
<feature type="compositionally biased region" description="Low complexity" evidence="1">
    <location>
        <begin position="213"/>
        <end position="239"/>
    </location>
</feature>
<evidence type="ECO:0000313" key="2">
    <source>
        <dbReference type="Ensembl" id="ENSCWAP00000006131.1"/>
    </source>
</evidence>
<feature type="compositionally biased region" description="Low complexity" evidence="1">
    <location>
        <begin position="59"/>
        <end position="75"/>
    </location>
</feature>
<evidence type="ECO:0000313" key="3">
    <source>
        <dbReference type="Proteomes" id="UP000694540"/>
    </source>
</evidence>
<feature type="compositionally biased region" description="Polar residues" evidence="1">
    <location>
        <begin position="28"/>
        <end position="46"/>
    </location>
</feature>
<dbReference type="InterPro" id="IPR037646">
    <property type="entry name" value="PROSER3"/>
</dbReference>
<feature type="compositionally biased region" description="Polar residues" evidence="1">
    <location>
        <begin position="240"/>
        <end position="251"/>
    </location>
</feature>